<comment type="caution">
    <text evidence="2">The sequence shown here is derived from an EMBL/GenBank/DDBJ whole genome shotgun (WGS) entry which is preliminary data.</text>
</comment>
<feature type="transmembrane region" description="Helical" evidence="1">
    <location>
        <begin position="208"/>
        <end position="228"/>
    </location>
</feature>
<proteinExistence type="predicted"/>
<name>A0ABV3XLR8_9ACTN</name>
<gene>
    <name evidence="2" type="ORF">ABQ292_24440</name>
</gene>
<keyword evidence="1" id="KW-1133">Transmembrane helix</keyword>
<evidence type="ECO:0000256" key="1">
    <source>
        <dbReference type="SAM" id="Phobius"/>
    </source>
</evidence>
<sequence>MSEAPAEPEDVPGASAAAPDVVLGLVAAPGAAAEVAGDLAADLALALRERHPDVVWDVRVVEDGLVQPPADDAEIVAAARARLLAEEWDLAVGVTDLPLSVDRRTVVAHASPVHGVAVLSLPALGAVGRRRRALRTSLGLVHALLGEDEGDGNPEALRRRVRELASDPADTADGVRFTARVLSGNLRLLVGMVRANRPWRLTIQLSRALTAAIAAGVFALVTADIWRLADRFGWLRLAVVGLGSVVAICVTLVVGAQLWERARSRRVRKQVALFNLATVATVVIGVLTLYAALFTLALAGALLLVPSGLFTEGLGHRATLGDYLELAWLTSSLATVGGALGAGLESDEAVRGAAYTHRPDQAA</sequence>
<accession>A0ABV3XLR8</accession>
<dbReference type="Proteomes" id="UP001560045">
    <property type="component" value="Unassembled WGS sequence"/>
</dbReference>
<dbReference type="RefSeq" id="WP_369210310.1">
    <property type="nucleotide sequence ID" value="NZ_JBFNXQ010000134.1"/>
</dbReference>
<evidence type="ECO:0000313" key="3">
    <source>
        <dbReference type="Proteomes" id="UP001560045"/>
    </source>
</evidence>
<keyword evidence="3" id="KW-1185">Reference proteome</keyword>
<organism evidence="2 3">
    <name type="scientific">Geodermatophilus maliterrae</name>
    <dbReference type="NCBI Taxonomy" id="3162531"/>
    <lineage>
        <taxon>Bacteria</taxon>
        <taxon>Bacillati</taxon>
        <taxon>Actinomycetota</taxon>
        <taxon>Actinomycetes</taxon>
        <taxon>Geodermatophilales</taxon>
        <taxon>Geodermatophilaceae</taxon>
        <taxon>Geodermatophilus</taxon>
    </lineage>
</organism>
<feature type="transmembrane region" description="Helical" evidence="1">
    <location>
        <begin position="271"/>
        <end position="304"/>
    </location>
</feature>
<dbReference type="EMBL" id="JBFNXQ010000134">
    <property type="protein sequence ID" value="MEX5721509.1"/>
    <property type="molecule type" value="Genomic_DNA"/>
</dbReference>
<reference evidence="2 3" key="1">
    <citation type="submission" date="2024-06" db="EMBL/GenBank/DDBJ databases">
        <title>Draft genome sequence of Geodermatophilus badlandi, a novel member of the Geodermatophilaceae isolated from badland sedimentary rocks in the Red desert, Wyoming, USA.</title>
        <authorList>
            <person name="Ben Tekaya S."/>
            <person name="Nouioui I."/>
            <person name="Flores G.M."/>
            <person name="Shaal M.N."/>
            <person name="Bredoire F."/>
            <person name="Basile F."/>
            <person name="Van Diepen L."/>
            <person name="Ward N.L."/>
        </authorList>
    </citation>
    <scope>NUCLEOTIDE SEQUENCE [LARGE SCALE GENOMIC DNA]</scope>
    <source>
        <strain evidence="2 3">WL48A</strain>
    </source>
</reference>
<feature type="transmembrane region" description="Helical" evidence="1">
    <location>
        <begin position="234"/>
        <end position="259"/>
    </location>
</feature>
<keyword evidence="1" id="KW-0812">Transmembrane</keyword>
<protein>
    <submittedName>
        <fullName evidence="2">Uncharacterized protein</fullName>
    </submittedName>
</protein>
<keyword evidence="1" id="KW-0472">Membrane</keyword>
<evidence type="ECO:0000313" key="2">
    <source>
        <dbReference type="EMBL" id="MEX5721509.1"/>
    </source>
</evidence>